<evidence type="ECO:0000313" key="3">
    <source>
        <dbReference type="Proteomes" id="UP000616595"/>
    </source>
</evidence>
<gene>
    <name evidence="2" type="ORF">GH810_11175</name>
</gene>
<dbReference type="GO" id="GO:0006529">
    <property type="term" value="P:asparagine biosynthetic process"/>
    <property type="evidence" value="ECO:0007669"/>
    <property type="project" value="InterPro"/>
</dbReference>
<keyword evidence="3" id="KW-1185">Reference proteome</keyword>
<dbReference type="EMBL" id="WJBD01000013">
    <property type="protein sequence ID" value="MBC3888875.1"/>
    <property type="molecule type" value="Genomic_DNA"/>
</dbReference>
<name>A0A923KWX0_9FIRM</name>
<dbReference type="GO" id="GO:0004066">
    <property type="term" value="F:asparagine synthase (glutamine-hydrolyzing) activity"/>
    <property type="evidence" value="ECO:0007669"/>
    <property type="project" value="InterPro"/>
</dbReference>
<feature type="domain" description="Asparagine synthetase" evidence="1">
    <location>
        <begin position="200"/>
        <end position="278"/>
    </location>
</feature>
<dbReference type="AlphaFoldDB" id="A0A923KWX0"/>
<dbReference type="Proteomes" id="UP000616595">
    <property type="component" value="Unassembled WGS sequence"/>
</dbReference>
<dbReference type="InterPro" id="IPR001962">
    <property type="entry name" value="Asn_synthase"/>
</dbReference>
<dbReference type="RefSeq" id="WP_148567145.1">
    <property type="nucleotide sequence ID" value="NZ_RXYA01000008.1"/>
</dbReference>
<dbReference type="SUPFAM" id="SSF52402">
    <property type="entry name" value="Adenine nucleotide alpha hydrolases-like"/>
    <property type="match status" value="1"/>
</dbReference>
<accession>A0A923KWX0</accession>
<organism evidence="2 3">
    <name type="scientific">Acetobacterium paludosum</name>
    <dbReference type="NCBI Taxonomy" id="52693"/>
    <lineage>
        <taxon>Bacteria</taxon>
        <taxon>Bacillati</taxon>
        <taxon>Bacillota</taxon>
        <taxon>Clostridia</taxon>
        <taxon>Eubacteriales</taxon>
        <taxon>Eubacteriaceae</taxon>
        <taxon>Acetobacterium</taxon>
    </lineage>
</organism>
<dbReference type="OrthoDB" id="7234777at2"/>
<protein>
    <recommendedName>
        <fullName evidence="1">Asparagine synthetase domain-containing protein</fullName>
    </recommendedName>
</protein>
<dbReference type="Gene3D" id="3.40.50.620">
    <property type="entry name" value="HUPs"/>
    <property type="match status" value="1"/>
</dbReference>
<dbReference type="Pfam" id="PF00733">
    <property type="entry name" value="Asn_synthase"/>
    <property type="match status" value="1"/>
</dbReference>
<reference evidence="2" key="1">
    <citation type="submission" date="2019-10" db="EMBL/GenBank/DDBJ databases">
        <authorList>
            <person name="Ross D.E."/>
            <person name="Gulliver D."/>
        </authorList>
    </citation>
    <scope>NUCLEOTIDE SEQUENCE</scope>
    <source>
        <strain evidence="2">DER-2019</strain>
    </source>
</reference>
<comment type="caution">
    <text evidence="2">The sequence shown here is derived from an EMBL/GenBank/DDBJ whole genome shotgun (WGS) entry which is preliminary data.</text>
</comment>
<dbReference type="InterPro" id="IPR014729">
    <property type="entry name" value="Rossmann-like_a/b/a_fold"/>
</dbReference>
<reference evidence="2" key="2">
    <citation type="submission" date="2020-10" db="EMBL/GenBank/DDBJ databases">
        <title>Comparative genomics of the Acetobacterium genus.</title>
        <authorList>
            <person name="Marshall C."/>
            <person name="May H."/>
            <person name="Norman S."/>
        </authorList>
    </citation>
    <scope>NUCLEOTIDE SEQUENCE</scope>
    <source>
        <strain evidence="2">DER-2019</strain>
    </source>
</reference>
<proteinExistence type="predicted"/>
<evidence type="ECO:0000313" key="2">
    <source>
        <dbReference type="EMBL" id="MBC3888875.1"/>
    </source>
</evidence>
<evidence type="ECO:0000259" key="1">
    <source>
        <dbReference type="Pfam" id="PF00733"/>
    </source>
</evidence>
<sequence>MASIKKHRKQWFIANNGNLNMDQLQDFLSIKLSDHAVLYYDSDLRLTYFDWPDGRKTLVLGLLLGTPESSETMYYHCGRFVAITSGWLSLDATGSMGVFYSEDSSREPSGIICGSSCALIGEVFHLPLSGRDLRSAHMKFDPAPLSRLPNMKRLFIDQKFNLKDGSVVVHPRSVSSQINFEEASLLLEKELTNIALELKKTKRPIYLALTGGSDSRAVFSALIKAQTDFEAFTFLLDEPRSRIDARVAKSLCSKFGIQHKSILSEGSNAADLEVYFEHTGRCGGDRADRYVSGNYYRYLPDNAIVLHGGAFEIGQRSFRETFKYVEFSNVEKAPIDIEKSYFDNFDEKELNAYKEWLIYRQKNPIAGVDMLDSFFLDQRRAAWGAANRQAEDCYGFDWLVFANSWSIIDTLLRVSVEDRCNNMVEERTMERLVPGILTIEPINPGIDFITKSKKLFYSVMRRLNRIISRGR</sequence>